<feature type="compositionally biased region" description="Basic and acidic residues" evidence="1">
    <location>
        <begin position="761"/>
        <end position="773"/>
    </location>
</feature>
<dbReference type="AlphaFoldDB" id="A0A2X0NDY7"/>
<proteinExistence type="predicted"/>
<accession>A0A2X0NDY7</accession>
<name>A0A2X0NDY7_9BASI</name>
<feature type="compositionally biased region" description="Polar residues" evidence="1">
    <location>
        <begin position="676"/>
        <end position="687"/>
    </location>
</feature>
<feature type="compositionally biased region" description="Polar residues" evidence="1">
    <location>
        <begin position="449"/>
        <end position="473"/>
    </location>
</feature>
<sequence length="866" mass="96081">MSRSKGSATELLQAIVDDVGDADDLKGVTASLRSAVRDLLRHNASYLPQAAAFFPSSEGAIVLLVARPASTLRFFAALLDHTNTQIRKCLDSNQEPGRRFVEDKVALGQAWDLVMESILLSLKAFLDPTEARAKPLTALDEDLLGKLCYPSLARLLTTDHVISAVQRLILDIFEDSTHLCVENKNRLIRPEALGPKRLAGLFSVAEDHGVTSRALELAFRLRSHLARAPSSAGVSVSSWEAALFPSDVWGPEESQKLRGMFHRIKAREWDEELSTLAATNFKLIFAVTFHANGRAFLCTDVEKPTEDYQDYVSFNRRSISANVLSYLADDDGAQRTIEAPLSGIKSVELFDFSEDHMTCRIILSHSPTLESTPLELPHNEADPSLVLGIHLSDAQRLQQVLMMRKIRYTTRAAEQADVMGRDMANAERRKAAEEPPRTEEPSLHPIKYSASSLRGKSGIPTSSSDRYTPQGNRAGSKRVPRKAREMGAGMKANGQTLGEAADSDTSSDLPRVVRPKTPSTRRDVAPPKQTRHSKPPQPAPKRKSSSRQKRPWDDDTPEERTRNAPPEYRNRSESVLQVSAHEDWDIGGIEPNFDTGPRLERQGTEMEDDRELFQEVTSHGALKVDQPAPRWTAQSREEAPPLEEKELIRDAHWQSPSVKEPVHNIPFKKNLRTPPSLLTSSKASSPTIIPRPDPIAASQLDGRASRSPLAPLAFAFRHHNAARVTSGIREHSRTQTRGRTPAGFGQTPPAKRARVETASAPREHPEAMQRDEQQSEDVLVDLARIVLRKHQLRTNEQTSSLSRSRPAITAAARHAAGEMQEMTVSIASAAHQLSRGSAHRFRDFDSQTRSSRSKALRAVEMIKKRA</sequence>
<dbReference type="EMBL" id="FQNC01000085">
    <property type="protein sequence ID" value="SGZ23994.1"/>
    <property type="molecule type" value="Genomic_DNA"/>
</dbReference>
<evidence type="ECO:0000313" key="2">
    <source>
        <dbReference type="EMBL" id="SGZ23994.1"/>
    </source>
</evidence>
<reference evidence="2 3" key="1">
    <citation type="submission" date="2016-11" db="EMBL/GenBank/DDBJ databases">
        <authorList>
            <person name="Jaros S."/>
            <person name="Januszkiewicz K."/>
            <person name="Wedrychowicz H."/>
        </authorList>
    </citation>
    <scope>NUCLEOTIDE SEQUENCE [LARGE SCALE GENOMIC DNA]</scope>
</reference>
<dbReference type="Proteomes" id="UP000249464">
    <property type="component" value="Unassembled WGS sequence"/>
</dbReference>
<feature type="region of interest" description="Disordered" evidence="1">
    <location>
        <begin position="659"/>
        <end position="697"/>
    </location>
</feature>
<protein>
    <submittedName>
        <fullName evidence="2">BQ5605_C023g09677 protein</fullName>
    </submittedName>
</protein>
<evidence type="ECO:0000313" key="3">
    <source>
        <dbReference type="Proteomes" id="UP000249464"/>
    </source>
</evidence>
<feature type="region of interest" description="Disordered" evidence="1">
    <location>
        <begin position="836"/>
        <end position="866"/>
    </location>
</feature>
<feature type="compositionally biased region" description="Basic and acidic residues" evidence="1">
    <location>
        <begin position="424"/>
        <end position="442"/>
    </location>
</feature>
<feature type="region of interest" description="Disordered" evidence="1">
    <location>
        <begin position="725"/>
        <end position="775"/>
    </location>
</feature>
<evidence type="ECO:0000256" key="1">
    <source>
        <dbReference type="SAM" id="MobiDB-lite"/>
    </source>
</evidence>
<keyword evidence="3" id="KW-1185">Reference proteome</keyword>
<feature type="compositionally biased region" description="Basic and acidic residues" evidence="1">
    <location>
        <begin position="550"/>
        <end position="572"/>
    </location>
</feature>
<dbReference type="STRING" id="796604.A0A2X0NDY7"/>
<feature type="region of interest" description="Disordered" evidence="1">
    <location>
        <begin position="417"/>
        <end position="643"/>
    </location>
</feature>
<feature type="compositionally biased region" description="Basic residues" evidence="1">
    <location>
        <begin position="529"/>
        <end position="549"/>
    </location>
</feature>
<organism evidence="2 3">
    <name type="scientific">Microbotryum silenes-dioicae</name>
    <dbReference type="NCBI Taxonomy" id="796604"/>
    <lineage>
        <taxon>Eukaryota</taxon>
        <taxon>Fungi</taxon>
        <taxon>Dikarya</taxon>
        <taxon>Basidiomycota</taxon>
        <taxon>Pucciniomycotina</taxon>
        <taxon>Microbotryomycetes</taxon>
        <taxon>Microbotryales</taxon>
        <taxon>Microbotryaceae</taxon>
        <taxon>Microbotryum</taxon>
    </lineage>
</organism>
<gene>
    <name evidence="2" type="primary">BQ5605_C023g09677</name>
    <name evidence="2" type="ORF">BQ5605_C023G09677</name>
</gene>